<keyword evidence="1" id="KW-0430">Lectin</keyword>
<evidence type="ECO:0000256" key="2">
    <source>
        <dbReference type="SAM" id="SignalP"/>
    </source>
</evidence>
<dbReference type="AlphaFoldDB" id="A0AAN9VCG0"/>
<dbReference type="GO" id="GO:0030246">
    <property type="term" value="F:carbohydrate binding"/>
    <property type="evidence" value="ECO:0007669"/>
    <property type="project" value="UniProtKB-KW"/>
</dbReference>
<dbReference type="InterPro" id="IPR016187">
    <property type="entry name" value="CTDL_fold"/>
</dbReference>
<dbReference type="InterPro" id="IPR016186">
    <property type="entry name" value="C-type_lectin-like/link_sf"/>
</dbReference>
<dbReference type="CDD" id="cd00037">
    <property type="entry name" value="CLECT"/>
    <property type="match status" value="1"/>
</dbReference>
<accession>A0AAN9VCG0</accession>
<feature type="chain" id="PRO_5042887833" description="C-type lectin domain-containing protein" evidence="2">
    <location>
        <begin position="19"/>
        <end position="249"/>
    </location>
</feature>
<dbReference type="InterPro" id="IPR001304">
    <property type="entry name" value="C-type_lectin-like"/>
</dbReference>
<evidence type="ECO:0000259" key="3">
    <source>
        <dbReference type="PROSITE" id="PS50041"/>
    </source>
</evidence>
<dbReference type="Proteomes" id="UP001378592">
    <property type="component" value="Unassembled WGS sequence"/>
</dbReference>
<dbReference type="Gene3D" id="3.10.100.10">
    <property type="entry name" value="Mannose-Binding Protein A, subunit A"/>
    <property type="match status" value="1"/>
</dbReference>
<evidence type="ECO:0000313" key="5">
    <source>
        <dbReference type="Proteomes" id="UP001378592"/>
    </source>
</evidence>
<sequence>MALRAALVLLTVAHWCVAAISDDAEGWCERVCSGTRPTCPPAPPPACPVPVCPPPVVNLTCPEPRCPVPAPCPSCPVPPPCPSCPTCAAPPPSPTPTSLTVPSAASTTPQAAAPFFPYGYLRYSNLGVYKFYPEAMWLEANATCTADGAHLAVPETSPEVDLLLYIMERRNAKKAFIGFHDYYYEGNYRTVLGQPMNSFQHSLWGSGEPDGGVKRNVVYLKSNGHIYDYYNTGTYPFICELPMKPVTSS</sequence>
<comment type="caution">
    <text evidence="4">The sequence shown here is derived from an EMBL/GenBank/DDBJ whole genome shotgun (WGS) entry which is preliminary data.</text>
</comment>
<dbReference type="InterPro" id="IPR051663">
    <property type="entry name" value="CLec_Tetranectin-domain"/>
</dbReference>
<keyword evidence="5" id="KW-1185">Reference proteome</keyword>
<protein>
    <recommendedName>
        <fullName evidence="3">C-type lectin domain-containing protein</fullName>
    </recommendedName>
</protein>
<gene>
    <name evidence="4" type="ORF">R5R35_007166</name>
</gene>
<dbReference type="PROSITE" id="PS50041">
    <property type="entry name" value="C_TYPE_LECTIN_2"/>
    <property type="match status" value="1"/>
</dbReference>
<evidence type="ECO:0000256" key="1">
    <source>
        <dbReference type="ARBA" id="ARBA00022734"/>
    </source>
</evidence>
<keyword evidence="2" id="KW-0732">Signal</keyword>
<dbReference type="EMBL" id="JAZDUA010000444">
    <property type="protein sequence ID" value="KAK7792494.1"/>
    <property type="molecule type" value="Genomic_DNA"/>
</dbReference>
<evidence type="ECO:0000313" key="4">
    <source>
        <dbReference type="EMBL" id="KAK7792494.1"/>
    </source>
</evidence>
<organism evidence="4 5">
    <name type="scientific">Gryllus longicercus</name>
    <dbReference type="NCBI Taxonomy" id="2509291"/>
    <lineage>
        <taxon>Eukaryota</taxon>
        <taxon>Metazoa</taxon>
        <taxon>Ecdysozoa</taxon>
        <taxon>Arthropoda</taxon>
        <taxon>Hexapoda</taxon>
        <taxon>Insecta</taxon>
        <taxon>Pterygota</taxon>
        <taxon>Neoptera</taxon>
        <taxon>Polyneoptera</taxon>
        <taxon>Orthoptera</taxon>
        <taxon>Ensifera</taxon>
        <taxon>Gryllidea</taxon>
        <taxon>Grylloidea</taxon>
        <taxon>Gryllidae</taxon>
        <taxon>Gryllinae</taxon>
        <taxon>Gryllus</taxon>
    </lineage>
</organism>
<feature type="domain" description="C-type lectin" evidence="3">
    <location>
        <begin position="129"/>
        <end position="240"/>
    </location>
</feature>
<reference evidence="4 5" key="1">
    <citation type="submission" date="2024-03" db="EMBL/GenBank/DDBJ databases">
        <title>The genome assembly and annotation of the cricket Gryllus longicercus Weissman &amp; Gray.</title>
        <authorList>
            <person name="Szrajer S."/>
            <person name="Gray D."/>
            <person name="Ylla G."/>
        </authorList>
    </citation>
    <scope>NUCLEOTIDE SEQUENCE [LARGE SCALE GENOMIC DNA]</scope>
    <source>
        <strain evidence="4">DAG 2021-001</strain>
        <tissue evidence="4">Whole body minus gut</tissue>
    </source>
</reference>
<name>A0AAN9VCG0_9ORTH</name>
<proteinExistence type="predicted"/>
<dbReference type="PANTHER" id="PTHR22799:SF6">
    <property type="entry name" value="C-TYPE LECTIN DOMAIN FAMILY 4 MEMBER M-LIKE"/>
    <property type="match status" value="1"/>
</dbReference>
<dbReference type="SUPFAM" id="SSF56436">
    <property type="entry name" value="C-type lectin-like"/>
    <property type="match status" value="1"/>
</dbReference>
<dbReference type="SMART" id="SM00034">
    <property type="entry name" value="CLECT"/>
    <property type="match status" value="1"/>
</dbReference>
<dbReference type="Pfam" id="PF00059">
    <property type="entry name" value="Lectin_C"/>
    <property type="match status" value="1"/>
</dbReference>
<dbReference type="PANTHER" id="PTHR22799">
    <property type="entry name" value="TETRANECTIN-RELATED"/>
    <property type="match status" value="1"/>
</dbReference>
<feature type="signal peptide" evidence="2">
    <location>
        <begin position="1"/>
        <end position="18"/>
    </location>
</feature>